<evidence type="ECO:0000256" key="1">
    <source>
        <dbReference type="SAM" id="MobiDB-lite"/>
    </source>
</evidence>
<dbReference type="Proteomes" id="UP000499080">
    <property type="component" value="Unassembled WGS sequence"/>
</dbReference>
<sequence length="94" mass="11006">MRECLKQFFSNCNDSYGCSKSAVERFPACVKMATEQQKRTPDTSLVHESRSEAVKFASFHKTPSLYEQLKETGNIARRRKKKKKKENEEKRKTE</sequence>
<name>A0A4Y2EIG2_ARAVE</name>
<dbReference type="AlphaFoldDB" id="A0A4Y2EIG2"/>
<keyword evidence="3" id="KW-1185">Reference proteome</keyword>
<gene>
    <name evidence="2" type="ORF">AVEN_265036_1</name>
</gene>
<organism evidence="2 3">
    <name type="scientific">Araneus ventricosus</name>
    <name type="common">Orbweaver spider</name>
    <name type="synonym">Epeira ventricosa</name>
    <dbReference type="NCBI Taxonomy" id="182803"/>
    <lineage>
        <taxon>Eukaryota</taxon>
        <taxon>Metazoa</taxon>
        <taxon>Ecdysozoa</taxon>
        <taxon>Arthropoda</taxon>
        <taxon>Chelicerata</taxon>
        <taxon>Arachnida</taxon>
        <taxon>Araneae</taxon>
        <taxon>Araneomorphae</taxon>
        <taxon>Entelegynae</taxon>
        <taxon>Araneoidea</taxon>
        <taxon>Araneidae</taxon>
        <taxon>Araneus</taxon>
    </lineage>
</organism>
<proteinExistence type="predicted"/>
<dbReference type="EMBL" id="BGPR01000614">
    <property type="protein sequence ID" value="GBM28591.1"/>
    <property type="molecule type" value="Genomic_DNA"/>
</dbReference>
<reference evidence="2 3" key="1">
    <citation type="journal article" date="2019" name="Sci. Rep.">
        <title>Orb-weaving spider Araneus ventricosus genome elucidates the spidroin gene catalogue.</title>
        <authorList>
            <person name="Kono N."/>
            <person name="Nakamura H."/>
            <person name="Ohtoshi R."/>
            <person name="Moran D.A.P."/>
            <person name="Shinohara A."/>
            <person name="Yoshida Y."/>
            <person name="Fujiwara M."/>
            <person name="Mori M."/>
            <person name="Tomita M."/>
            <person name="Arakawa K."/>
        </authorList>
    </citation>
    <scope>NUCLEOTIDE SEQUENCE [LARGE SCALE GENOMIC DNA]</scope>
</reference>
<accession>A0A4Y2EIG2</accession>
<evidence type="ECO:0000313" key="3">
    <source>
        <dbReference type="Proteomes" id="UP000499080"/>
    </source>
</evidence>
<feature type="compositionally biased region" description="Basic and acidic residues" evidence="1">
    <location>
        <begin position="85"/>
        <end position="94"/>
    </location>
</feature>
<evidence type="ECO:0000313" key="2">
    <source>
        <dbReference type="EMBL" id="GBM28591.1"/>
    </source>
</evidence>
<protein>
    <submittedName>
        <fullName evidence="2">Uncharacterized protein</fullName>
    </submittedName>
</protein>
<comment type="caution">
    <text evidence="2">The sequence shown here is derived from an EMBL/GenBank/DDBJ whole genome shotgun (WGS) entry which is preliminary data.</text>
</comment>
<feature type="region of interest" description="Disordered" evidence="1">
    <location>
        <begin position="67"/>
        <end position="94"/>
    </location>
</feature>